<dbReference type="EMBL" id="FOAK01000005">
    <property type="protein sequence ID" value="SEK81567.1"/>
    <property type="molecule type" value="Genomic_DNA"/>
</dbReference>
<accession>A0A1H7K6J8</accession>
<protein>
    <recommendedName>
        <fullName evidence="3">Glutathione synthase/RimK-type ligase, ATP-grasp superfamily</fullName>
    </recommendedName>
</protein>
<sequence>MGETNVKILYLTDLYYEAKGRKYFEEDLYISGILKEHFDIALCHPKNSKDFENDVDLIVFRNTGPVTGFEEEYESFVKRVTSNDIRTFNEFVGKADMKGKQYLLDLTLDGYPVIPTIDDLENINLIPDCEEYVIKPKDGADSIGLEFLTKSELFEKNLVNMLIQPAIDFEYEVSFYFINDSLEYALYAPNKDKRWELEKYEFSQRDKEFAEKFIAWNDIENGIQRVDACRTKEGELLLVELEDLNPYLSILELDEKTRDDFMNHLIIALKNICD</sequence>
<dbReference type="Proteomes" id="UP000199506">
    <property type="component" value="Unassembled WGS sequence"/>
</dbReference>
<proteinExistence type="predicted"/>
<organism evidence="1 2">
    <name type="scientific">Methanobrevibacter gottschalkii</name>
    <dbReference type="NCBI Taxonomy" id="190974"/>
    <lineage>
        <taxon>Archaea</taxon>
        <taxon>Methanobacteriati</taxon>
        <taxon>Methanobacteriota</taxon>
        <taxon>Methanomada group</taxon>
        <taxon>Methanobacteria</taxon>
        <taxon>Methanobacteriales</taxon>
        <taxon>Methanobacteriaceae</taxon>
        <taxon>Methanobrevibacter</taxon>
    </lineage>
</organism>
<reference evidence="1 2" key="1">
    <citation type="submission" date="2016-10" db="EMBL/GenBank/DDBJ databases">
        <authorList>
            <person name="de Groot N.N."/>
        </authorList>
    </citation>
    <scope>NUCLEOTIDE SEQUENCE [LARGE SCALE GENOMIC DNA]</scope>
    <source>
        <strain evidence="1 2">DSM 11978</strain>
    </source>
</reference>
<evidence type="ECO:0000313" key="1">
    <source>
        <dbReference type="EMBL" id="SEK81567.1"/>
    </source>
</evidence>
<dbReference type="SUPFAM" id="SSF56059">
    <property type="entry name" value="Glutathione synthetase ATP-binding domain-like"/>
    <property type="match status" value="1"/>
</dbReference>
<dbReference type="AlphaFoldDB" id="A0A1H7K6J8"/>
<name>A0A1H7K6J8_9EURY</name>
<evidence type="ECO:0000313" key="2">
    <source>
        <dbReference type="Proteomes" id="UP000199506"/>
    </source>
</evidence>
<gene>
    <name evidence="1" type="ORF">SAMN05216439_1531</name>
</gene>
<evidence type="ECO:0008006" key="3">
    <source>
        <dbReference type="Google" id="ProtNLM"/>
    </source>
</evidence>